<dbReference type="PANTHER" id="PTHR11839:SF18">
    <property type="entry name" value="NUDIX HYDROLASE DOMAIN-CONTAINING PROTEIN"/>
    <property type="match status" value="1"/>
</dbReference>
<dbReference type="InterPro" id="IPR020084">
    <property type="entry name" value="NUDIX_hydrolase_CS"/>
</dbReference>
<proteinExistence type="inferred from homology"/>
<dbReference type="InterPro" id="IPR020476">
    <property type="entry name" value="Nudix_hydrolase"/>
</dbReference>
<accession>A0A1X7HG08</accession>
<evidence type="ECO:0000256" key="3">
    <source>
        <dbReference type="RuleBase" id="RU003476"/>
    </source>
</evidence>
<feature type="domain" description="Nudix hydrolase" evidence="4">
    <location>
        <begin position="26"/>
        <end position="156"/>
    </location>
</feature>
<dbReference type="GO" id="GO:0006753">
    <property type="term" value="P:nucleoside phosphate metabolic process"/>
    <property type="evidence" value="ECO:0007669"/>
    <property type="project" value="TreeGrafter"/>
</dbReference>
<dbReference type="STRING" id="1313296.SAMN05661091_3249"/>
<dbReference type="Gene3D" id="3.90.79.10">
    <property type="entry name" value="Nucleoside Triphosphate Pyrophosphohydrolase"/>
    <property type="match status" value="1"/>
</dbReference>
<keyword evidence="2 3" id="KW-0378">Hydrolase</keyword>
<dbReference type="Proteomes" id="UP000192940">
    <property type="component" value="Chromosome I"/>
</dbReference>
<protein>
    <submittedName>
        <fullName evidence="5">ADP-ribose pyrophosphatase</fullName>
    </submittedName>
</protein>
<evidence type="ECO:0000256" key="1">
    <source>
        <dbReference type="ARBA" id="ARBA00001946"/>
    </source>
</evidence>
<dbReference type="PROSITE" id="PS00893">
    <property type="entry name" value="NUDIX_BOX"/>
    <property type="match status" value="1"/>
</dbReference>
<name>A0A1X7HG08_9BACL</name>
<organism evidence="5 6">
    <name type="scientific">Paenibacillus uliginis N3/975</name>
    <dbReference type="NCBI Taxonomy" id="1313296"/>
    <lineage>
        <taxon>Bacteria</taxon>
        <taxon>Bacillati</taxon>
        <taxon>Bacillota</taxon>
        <taxon>Bacilli</taxon>
        <taxon>Bacillales</taxon>
        <taxon>Paenibacillaceae</taxon>
        <taxon>Paenibacillus</taxon>
    </lineage>
</organism>
<dbReference type="InterPro" id="IPR015797">
    <property type="entry name" value="NUDIX_hydrolase-like_dom_sf"/>
</dbReference>
<dbReference type="Pfam" id="PF00293">
    <property type="entry name" value="NUDIX"/>
    <property type="match status" value="1"/>
</dbReference>
<dbReference type="AlphaFoldDB" id="A0A1X7HG08"/>
<sequence length="168" mass="19342">MEDKKILLRKNGVTIYEDSYGKVYFSKQNPESVVILARDGNQFILIRQFRKAVDCHVVQLPGGGVESGEDLEAAARREFLEEAGMQCGTMIYLGKLFPASWRCNEITHVYFTEEVISTKDQQLEDYENIAVIRLDVQDCIRQIKENEIQDSELVYAILQLKLRGYLEV</sequence>
<dbReference type="GO" id="GO:0016462">
    <property type="term" value="F:pyrophosphatase activity"/>
    <property type="evidence" value="ECO:0007669"/>
    <property type="project" value="UniProtKB-ARBA"/>
</dbReference>
<comment type="similarity">
    <text evidence="3">Belongs to the Nudix hydrolase family.</text>
</comment>
<dbReference type="CDD" id="cd03424">
    <property type="entry name" value="NUDIX_ADPRase_Nudt5_UGPPase_Nudt14"/>
    <property type="match status" value="1"/>
</dbReference>
<evidence type="ECO:0000259" key="4">
    <source>
        <dbReference type="PROSITE" id="PS51462"/>
    </source>
</evidence>
<comment type="cofactor">
    <cofactor evidence="1">
        <name>Mg(2+)</name>
        <dbReference type="ChEBI" id="CHEBI:18420"/>
    </cofactor>
</comment>
<dbReference type="SUPFAM" id="SSF55811">
    <property type="entry name" value="Nudix"/>
    <property type="match status" value="1"/>
</dbReference>
<evidence type="ECO:0000313" key="5">
    <source>
        <dbReference type="EMBL" id="SMF86018.1"/>
    </source>
</evidence>
<dbReference type="InterPro" id="IPR000086">
    <property type="entry name" value="NUDIX_hydrolase_dom"/>
</dbReference>
<gene>
    <name evidence="5" type="ORF">SAMN05661091_3249</name>
</gene>
<reference evidence="6" key="1">
    <citation type="submission" date="2017-04" db="EMBL/GenBank/DDBJ databases">
        <authorList>
            <person name="Varghese N."/>
            <person name="Submissions S."/>
        </authorList>
    </citation>
    <scope>NUCLEOTIDE SEQUENCE [LARGE SCALE GENOMIC DNA]</scope>
    <source>
        <strain evidence="6">N3/975</strain>
    </source>
</reference>
<evidence type="ECO:0000256" key="2">
    <source>
        <dbReference type="ARBA" id="ARBA00022801"/>
    </source>
</evidence>
<dbReference type="GO" id="GO:0019693">
    <property type="term" value="P:ribose phosphate metabolic process"/>
    <property type="evidence" value="ECO:0007669"/>
    <property type="project" value="TreeGrafter"/>
</dbReference>
<dbReference type="PROSITE" id="PS51462">
    <property type="entry name" value="NUDIX"/>
    <property type="match status" value="1"/>
</dbReference>
<dbReference type="EMBL" id="LT840184">
    <property type="protein sequence ID" value="SMF86018.1"/>
    <property type="molecule type" value="Genomic_DNA"/>
</dbReference>
<dbReference type="PRINTS" id="PR00502">
    <property type="entry name" value="NUDIXFAMILY"/>
</dbReference>
<dbReference type="PANTHER" id="PTHR11839">
    <property type="entry name" value="UDP/ADP-SUGAR PYROPHOSPHATASE"/>
    <property type="match status" value="1"/>
</dbReference>
<keyword evidence="6" id="KW-1185">Reference proteome</keyword>
<evidence type="ECO:0000313" key="6">
    <source>
        <dbReference type="Proteomes" id="UP000192940"/>
    </source>
</evidence>
<dbReference type="RefSeq" id="WP_208914125.1">
    <property type="nucleotide sequence ID" value="NZ_LT840184.1"/>
</dbReference>